<reference evidence="1" key="1">
    <citation type="submission" date="2023-02" db="EMBL/GenBank/DDBJ databases">
        <title>Description and genomic characterization of Salipiger bruguierae sp. nov., isolated from the sediment of mangrove plant Bruguiera sexangula.</title>
        <authorList>
            <person name="Long M."/>
        </authorList>
    </citation>
    <scope>NUCLEOTIDE SEQUENCE</scope>
    <source>
        <strain evidence="1">H15</strain>
        <plasmid evidence="1">unnamed2</plasmid>
    </source>
</reference>
<name>A0AAU8ARV3_9RHOB</name>
<evidence type="ECO:0000313" key="1">
    <source>
        <dbReference type="EMBL" id="XCC97290.1"/>
    </source>
</evidence>
<sequence length="68" mass="7431">MLRINFSIWEFAPYQAGDAPAETLAGRSETAQRDLKPARSLMLSTAADVLGEAGNPTGVWYEVLESPY</sequence>
<protein>
    <submittedName>
        <fullName evidence="1">Uncharacterized protein</fullName>
    </submittedName>
</protein>
<proteinExistence type="predicted"/>
<accession>A0AAU8ARV3</accession>
<organism evidence="1">
    <name type="scientific">Alloyangia sp. H15</name>
    <dbReference type="NCBI Taxonomy" id="3029062"/>
    <lineage>
        <taxon>Bacteria</taxon>
        <taxon>Pseudomonadati</taxon>
        <taxon>Pseudomonadota</taxon>
        <taxon>Alphaproteobacteria</taxon>
        <taxon>Rhodobacterales</taxon>
        <taxon>Roseobacteraceae</taxon>
        <taxon>Alloyangia</taxon>
    </lineage>
</organism>
<dbReference type="RefSeq" id="WP_353476181.1">
    <property type="nucleotide sequence ID" value="NZ_CP123387.1"/>
</dbReference>
<dbReference type="AlphaFoldDB" id="A0AAU8ARV3"/>
<dbReference type="EMBL" id="CP123387">
    <property type="protein sequence ID" value="XCC97290.1"/>
    <property type="molecule type" value="Genomic_DNA"/>
</dbReference>
<geneLocation type="plasmid" evidence="1">
    <name>unnamed2</name>
</geneLocation>
<keyword evidence="1" id="KW-0614">Plasmid</keyword>
<gene>
    <name evidence="1" type="ORF">PVT71_24820</name>
</gene>